<dbReference type="PANTHER" id="PTHR37809:SF1">
    <property type="entry name" value="RIBOSOMAL PROTEIN S12 METHYLTHIOTRANSFERASE ACCESSORY FACTOR YCAO"/>
    <property type="match status" value="1"/>
</dbReference>
<dbReference type="InterPro" id="IPR015946">
    <property type="entry name" value="KH_dom-like_a/b"/>
</dbReference>
<dbReference type="PROSITE" id="PS51664">
    <property type="entry name" value="YCAO"/>
    <property type="match status" value="1"/>
</dbReference>
<dbReference type="Gene3D" id="3.30.1330.230">
    <property type="match status" value="1"/>
</dbReference>
<protein>
    <submittedName>
        <fullName evidence="2">OsmC domain/YcaO domain-containing protein</fullName>
    </submittedName>
</protein>
<dbReference type="InterPro" id="IPR019938">
    <property type="entry name" value="YcaO_dom_prot"/>
</dbReference>
<proteinExistence type="predicted"/>
<dbReference type="NCBIfam" id="NF040716">
    <property type="entry name" value="YcaO_for_S12"/>
    <property type="match status" value="1"/>
</dbReference>
<dbReference type="InterPro" id="IPR041080">
    <property type="entry name" value="YcaO_C"/>
</dbReference>
<keyword evidence="3" id="KW-1185">Reference proteome</keyword>
<dbReference type="InterPro" id="IPR003776">
    <property type="entry name" value="YcaO-like_dom"/>
</dbReference>
<dbReference type="AlphaFoldDB" id="A0A7Y0RF39"/>
<dbReference type="NCBIfam" id="TIGR03549">
    <property type="entry name" value="OsmC domain/YcaO domain-containing protein"/>
    <property type="match status" value="1"/>
</dbReference>
<evidence type="ECO:0000313" key="3">
    <source>
        <dbReference type="Proteomes" id="UP000567186"/>
    </source>
</evidence>
<dbReference type="SUPFAM" id="SSF82784">
    <property type="entry name" value="OsmC-like"/>
    <property type="match status" value="1"/>
</dbReference>
<name>A0A7Y0RF39_9GAMM</name>
<dbReference type="EMBL" id="JABCKY010000008">
    <property type="protein sequence ID" value="NMT65056.1"/>
    <property type="molecule type" value="Genomic_DNA"/>
</dbReference>
<dbReference type="NCBIfam" id="TIGR00702">
    <property type="entry name" value="YcaO-type kinase domain"/>
    <property type="match status" value="1"/>
</dbReference>
<dbReference type="Pfam" id="PF02624">
    <property type="entry name" value="YcaO"/>
    <property type="match status" value="1"/>
</dbReference>
<dbReference type="PANTHER" id="PTHR37809">
    <property type="entry name" value="RIBOSOMAL PROTEIN S12 METHYLTHIOTRANSFERASE ACCESSORY FACTOR YCAO"/>
    <property type="match status" value="1"/>
</dbReference>
<feature type="domain" description="YcaO" evidence="1">
    <location>
        <begin position="206"/>
        <end position="572"/>
    </location>
</feature>
<dbReference type="RefSeq" id="WP_135955737.1">
    <property type="nucleotide sequence ID" value="NZ_JABCKY010000008.1"/>
</dbReference>
<dbReference type="Gene3D" id="3.30.300.20">
    <property type="match status" value="1"/>
</dbReference>
<sequence>MEINVNFLDNLRLEAKFDDFTVVTDQPIRYKGDGSAPSPFDYFLASSALCAAYFVRVYCLARNIPTENIRLAQNNIVDPENRYNQIFKIQVELPEDISDKDRQGILRSIDRYTVKKVVQTGPTFEIETVENLGADAQALLMTRPEGGTSTYIEGKDLPLEQTIANMTRILEDLGMKIEIASWRNIVPHVWSLHIRDAASPMCFTNGKGATKESALCSALGEFIERLNCNFFYNDQFFGEDIANSEFVHYPNEKWFRPGPDDELPEGILDDYCLAIYNPEGELYGSSLIDTNSGKIGRGIVSLPFVRQSDGQVVYFPSNLIENLYLSNGMSAGNTLHEAQVQCLSEIFERAVKKQIIEEEIALPDVPSEVLEKYPHILEGVEALETQGFPTLVKDASLGGRFPVMCVTLMNPRTGGVFASFGAHPSLEVALERSLTELLQGRSFEGLNDVPPPTFNSLAVTEPNNFVEHFIDSTGVVSWRFFSAKSDYDFCEWDFSGTNAEEAACLFNILREMDREVYVAVYEELGAPVCRILVPGYSEVYPADDLIWDNTNKALDYREDILNLHSLDDNQLADLVERLEESQMDDYTDIITLIGIEFDENTVWGQLTILELKLLVNLALQQHEEALERVEAFLQFNDNTVERNLFYRAVNAVLEIALDDELELDDYLVNLRRMFGEETMEAVVGSVNGSVRFHGLTPTNMQLEGLDKHLRLVESYKKLHAARAARQNSSFGVNPYEENPFSVDAPDSIQS</sequence>
<dbReference type="Proteomes" id="UP000567186">
    <property type="component" value="Unassembled WGS sequence"/>
</dbReference>
<gene>
    <name evidence="2" type="ORF">HIU99_15840</name>
</gene>
<accession>A0A7Y0RF39</accession>
<comment type="caution">
    <text evidence="2">The sequence shown here is derived from an EMBL/GenBank/DDBJ whole genome shotgun (WGS) entry which is preliminary data.</text>
</comment>
<evidence type="ECO:0000259" key="1">
    <source>
        <dbReference type="PROSITE" id="PS51664"/>
    </source>
</evidence>
<organism evidence="2 3">
    <name type="scientific">Marinobacter orientalis</name>
    <dbReference type="NCBI Taxonomy" id="1928859"/>
    <lineage>
        <taxon>Bacteria</taxon>
        <taxon>Pseudomonadati</taxon>
        <taxon>Pseudomonadota</taxon>
        <taxon>Gammaproteobacteria</taxon>
        <taxon>Pseudomonadales</taxon>
        <taxon>Marinobacteraceae</taxon>
        <taxon>Marinobacter</taxon>
    </lineage>
</organism>
<dbReference type="Pfam" id="PF18381">
    <property type="entry name" value="YcaO_C"/>
    <property type="match status" value="1"/>
</dbReference>
<reference evidence="2 3" key="1">
    <citation type="submission" date="2020-04" db="EMBL/GenBank/DDBJ databases">
        <title>Marinobacter oceani sp. nov., isolated from marine solar saltern.</title>
        <authorList>
            <person name="Chen X.-Y."/>
        </authorList>
    </citation>
    <scope>NUCLEOTIDE SEQUENCE [LARGE SCALE GENOMIC DNA]</scope>
    <source>
        <strain evidence="2 3">W62</strain>
    </source>
</reference>
<evidence type="ECO:0000313" key="2">
    <source>
        <dbReference type="EMBL" id="NMT65056.1"/>
    </source>
</evidence>
<dbReference type="InterPro" id="IPR036102">
    <property type="entry name" value="OsmC/Ohrsf"/>
</dbReference>
<dbReference type="OrthoDB" id="9761274at2"/>